<dbReference type="EMBL" id="JACHGF010000001">
    <property type="protein sequence ID" value="MBB5282456.1"/>
    <property type="molecule type" value="Genomic_DNA"/>
</dbReference>
<dbReference type="Proteomes" id="UP000557307">
    <property type="component" value="Unassembled WGS sequence"/>
</dbReference>
<evidence type="ECO:0000313" key="3">
    <source>
        <dbReference type="EMBL" id="MBB5282456.1"/>
    </source>
</evidence>
<protein>
    <submittedName>
        <fullName evidence="3">Opacity protein-like surface antigen</fullName>
    </submittedName>
</protein>
<name>A0A840TE97_9BACT</name>
<evidence type="ECO:0000256" key="1">
    <source>
        <dbReference type="SAM" id="SignalP"/>
    </source>
</evidence>
<organism evidence="3 4">
    <name type="scientific">Rhabdobacter roseus</name>
    <dbReference type="NCBI Taxonomy" id="1655419"/>
    <lineage>
        <taxon>Bacteria</taxon>
        <taxon>Pseudomonadati</taxon>
        <taxon>Bacteroidota</taxon>
        <taxon>Cytophagia</taxon>
        <taxon>Cytophagales</taxon>
        <taxon>Cytophagaceae</taxon>
        <taxon>Rhabdobacter</taxon>
    </lineage>
</organism>
<sequence>MKKLLSLTLALLLFQVSFAQVRFGLKAGLNGANLNFETTRTNLAPHAGGLLEVALSDRFLIRPELLYSVKGFRSPVKYGKTRENLRYFTLPVLLGFSPVEKVVVLAGPELGLLTKATRKTPEYRFDGTEDYSRFDLGLVFGLGYKIKENLGIDLRYNYGFTKLITIDYRDPNGNPAGMGKDGSNRVVQVGLYYLLAKK</sequence>
<feature type="domain" description="Outer membrane protein beta-barrel" evidence="2">
    <location>
        <begin position="18"/>
        <end position="164"/>
    </location>
</feature>
<accession>A0A840TE97</accession>
<dbReference type="AlphaFoldDB" id="A0A840TE97"/>
<evidence type="ECO:0000313" key="4">
    <source>
        <dbReference type="Proteomes" id="UP000557307"/>
    </source>
</evidence>
<comment type="caution">
    <text evidence="3">The sequence shown here is derived from an EMBL/GenBank/DDBJ whole genome shotgun (WGS) entry which is preliminary data.</text>
</comment>
<evidence type="ECO:0000259" key="2">
    <source>
        <dbReference type="Pfam" id="PF13568"/>
    </source>
</evidence>
<feature type="chain" id="PRO_5032983955" evidence="1">
    <location>
        <begin position="20"/>
        <end position="198"/>
    </location>
</feature>
<keyword evidence="1" id="KW-0732">Signal</keyword>
<dbReference type="InterPro" id="IPR025665">
    <property type="entry name" value="Beta-barrel_OMP_2"/>
</dbReference>
<dbReference type="Pfam" id="PF13568">
    <property type="entry name" value="OMP_b-brl_2"/>
    <property type="match status" value="1"/>
</dbReference>
<feature type="signal peptide" evidence="1">
    <location>
        <begin position="1"/>
        <end position="19"/>
    </location>
</feature>
<proteinExistence type="predicted"/>
<reference evidence="3 4" key="1">
    <citation type="submission" date="2020-08" db="EMBL/GenBank/DDBJ databases">
        <title>Genomic Encyclopedia of Type Strains, Phase IV (KMG-IV): sequencing the most valuable type-strain genomes for metagenomic binning, comparative biology and taxonomic classification.</title>
        <authorList>
            <person name="Goeker M."/>
        </authorList>
    </citation>
    <scope>NUCLEOTIDE SEQUENCE [LARGE SCALE GENOMIC DNA]</scope>
    <source>
        <strain evidence="3 4">DSM 105074</strain>
    </source>
</reference>
<keyword evidence="4" id="KW-1185">Reference proteome</keyword>
<gene>
    <name evidence="3" type="ORF">HNQ92_000577</name>
</gene>
<dbReference type="RefSeq" id="WP_184170635.1">
    <property type="nucleotide sequence ID" value="NZ_JACHGF010000001.1"/>
</dbReference>